<dbReference type="PANTHER" id="PTHR14239:SF10">
    <property type="entry name" value="REDUCTASE"/>
    <property type="match status" value="1"/>
</dbReference>
<feature type="region of interest" description="Disordered" evidence="2">
    <location>
        <begin position="89"/>
        <end position="128"/>
    </location>
</feature>
<dbReference type="InterPro" id="IPR051267">
    <property type="entry name" value="STEAP_metalloreductase"/>
</dbReference>
<dbReference type="Gene3D" id="3.40.50.720">
    <property type="entry name" value="NAD(P)-binding Rossmann-like Domain"/>
    <property type="match status" value="1"/>
</dbReference>
<accession>A0ABP9J4E0</accession>
<feature type="compositionally biased region" description="Pro residues" evidence="2">
    <location>
        <begin position="94"/>
        <end position="118"/>
    </location>
</feature>
<proteinExistence type="predicted"/>
<dbReference type="PANTHER" id="PTHR14239">
    <property type="entry name" value="DUDULIN-RELATED"/>
    <property type="match status" value="1"/>
</dbReference>
<dbReference type="RefSeq" id="WP_345652508.1">
    <property type="nucleotide sequence ID" value="NZ_BAABKB010000016.1"/>
</dbReference>
<keyword evidence="5" id="KW-1185">Reference proteome</keyword>
<protein>
    <submittedName>
        <fullName evidence="4">NADPH-dependent F420 reductase</fullName>
    </submittedName>
</protein>
<dbReference type="Proteomes" id="UP001501759">
    <property type="component" value="Unassembled WGS sequence"/>
</dbReference>
<name>A0ABP9J4E0_9ACTN</name>
<feature type="domain" description="Pyrroline-5-carboxylate reductase catalytic N-terminal" evidence="3">
    <location>
        <begin position="2"/>
        <end position="94"/>
    </location>
</feature>
<sequence length="219" mass="21964">MTIGIIGAGAIGQALAGRFVAAGEQVVISNSRGPRSLRGLVSSTGPGLLAATVAEAAEEEVVVLAVPWRRLRAAVAAADVSDWQERIVIDTTNPPGPPTGPPGPPTGPPGPPTGPPGSGPEGLGGRTSSEVVAGLVPGSRLVKAFNTLRPDVLGADPRTPAGRRVIFLSGNHPGANGRVARIAGRVGWAAVDLGPLAEGGRLQQVPDGPLATLHLVMES</sequence>
<organism evidence="4 5">
    <name type="scientific">Streptomyces siamensis</name>
    <dbReference type="NCBI Taxonomy" id="1274986"/>
    <lineage>
        <taxon>Bacteria</taxon>
        <taxon>Bacillati</taxon>
        <taxon>Actinomycetota</taxon>
        <taxon>Actinomycetes</taxon>
        <taxon>Kitasatosporales</taxon>
        <taxon>Streptomycetaceae</taxon>
        <taxon>Streptomyces</taxon>
    </lineage>
</organism>
<dbReference type="InterPro" id="IPR028939">
    <property type="entry name" value="P5C_Rdtase_cat_N"/>
</dbReference>
<evidence type="ECO:0000256" key="1">
    <source>
        <dbReference type="ARBA" id="ARBA00023002"/>
    </source>
</evidence>
<dbReference type="InterPro" id="IPR036291">
    <property type="entry name" value="NAD(P)-bd_dom_sf"/>
</dbReference>
<evidence type="ECO:0000313" key="4">
    <source>
        <dbReference type="EMBL" id="GAA5018772.1"/>
    </source>
</evidence>
<comment type="caution">
    <text evidence="4">The sequence shown here is derived from an EMBL/GenBank/DDBJ whole genome shotgun (WGS) entry which is preliminary data.</text>
</comment>
<dbReference type="Pfam" id="PF03807">
    <property type="entry name" value="F420_oxidored"/>
    <property type="match status" value="1"/>
</dbReference>
<evidence type="ECO:0000313" key="5">
    <source>
        <dbReference type="Proteomes" id="UP001501759"/>
    </source>
</evidence>
<evidence type="ECO:0000256" key="2">
    <source>
        <dbReference type="SAM" id="MobiDB-lite"/>
    </source>
</evidence>
<gene>
    <name evidence="4" type="ORF">GCM10023335_46760</name>
</gene>
<keyword evidence="1" id="KW-0560">Oxidoreductase</keyword>
<dbReference type="SUPFAM" id="SSF51735">
    <property type="entry name" value="NAD(P)-binding Rossmann-fold domains"/>
    <property type="match status" value="1"/>
</dbReference>
<dbReference type="EMBL" id="BAABKB010000016">
    <property type="protein sequence ID" value="GAA5018772.1"/>
    <property type="molecule type" value="Genomic_DNA"/>
</dbReference>
<evidence type="ECO:0000259" key="3">
    <source>
        <dbReference type="Pfam" id="PF03807"/>
    </source>
</evidence>
<reference evidence="5" key="1">
    <citation type="journal article" date="2019" name="Int. J. Syst. Evol. Microbiol.">
        <title>The Global Catalogue of Microorganisms (GCM) 10K type strain sequencing project: providing services to taxonomists for standard genome sequencing and annotation.</title>
        <authorList>
            <consortium name="The Broad Institute Genomics Platform"/>
            <consortium name="The Broad Institute Genome Sequencing Center for Infectious Disease"/>
            <person name="Wu L."/>
            <person name="Ma J."/>
        </authorList>
    </citation>
    <scope>NUCLEOTIDE SEQUENCE [LARGE SCALE GENOMIC DNA]</scope>
    <source>
        <strain evidence="5">JCM 18409</strain>
    </source>
</reference>